<dbReference type="InterPro" id="IPR000683">
    <property type="entry name" value="Gfo/Idh/MocA-like_OxRdtase_N"/>
</dbReference>
<evidence type="ECO:0000259" key="4">
    <source>
        <dbReference type="Pfam" id="PF02894"/>
    </source>
</evidence>
<dbReference type="InterPro" id="IPR036291">
    <property type="entry name" value="NAD(P)-bd_dom_sf"/>
</dbReference>
<dbReference type="RefSeq" id="WP_147758454.1">
    <property type="nucleotide sequence ID" value="NZ_SAXT01000005.1"/>
</dbReference>
<comment type="similarity">
    <text evidence="1">Belongs to the Gfo/Idh/MocA family.</text>
</comment>
<feature type="domain" description="Gfo/Idh/MocA-like oxidoreductase C-terminal" evidence="4">
    <location>
        <begin position="134"/>
        <end position="334"/>
    </location>
</feature>
<evidence type="ECO:0000259" key="3">
    <source>
        <dbReference type="Pfam" id="PF01408"/>
    </source>
</evidence>
<dbReference type="InterPro" id="IPR030827">
    <property type="entry name" value="Myo_inos_IolG"/>
</dbReference>
<dbReference type="GO" id="GO:0050112">
    <property type="term" value="F:inositol 2-dehydrogenase (NAD+) activity"/>
    <property type="evidence" value="ECO:0007669"/>
    <property type="project" value="UniProtKB-EC"/>
</dbReference>
<dbReference type="Proteomes" id="UP000325116">
    <property type="component" value="Unassembled WGS sequence"/>
</dbReference>
<evidence type="ECO:0000313" key="6">
    <source>
        <dbReference type="Proteomes" id="UP000325116"/>
    </source>
</evidence>
<evidence type="ECO:0000256" key="2">
    <source>
        <dbReference type="ARBA" id="ARBA00023002"/>
    </source>
</evidence>
<dbReference type="SUPFAM" id="SSF55347">
    <property type="entry name" value="Glyceraldehyde-3-phosphate dehydrogenase-like, C-terminal domain"/>
    <property type="match status" value="1"/>
</dbReference>
<dbReference type="GO" id="GO:0006740">
    <property type="term" value="P:NADPH regeneration"/>
    <property type="evidence" value="ECO:0007669"/>
    <property type="project" value="TreeGrafter"/>
</dbReference>
<dbReference type="NCBIfam" id="TIGR04380">
    <property type="entry name" value="myo_inos_iolG"/>
    <property type="match status" value="1"/>
</dbReference>
<feature type="domain" description="Gfo/Idh/MocA-like oxidoreductase N-terminal" evidence="3">
    <location>
        <begin position="2"/>
        <end position="122"/>
    </location>
</feature>
<sequence length="338" mass="37889">MINIALVGIGRIGLVHAHTIKTKLSSEVNLSLFVDSMSKDLENKAKEYNTKYSRSFDECLNDKTIDAVLLCTPTNTHTESCIKALKSGKHVFCEKPIATNIEDHLKVIEASKKSDKKLMVGFNRRFDHNYKNIKERIDTGEIGKVQMIKLTNYDSPFPNVEFLKTSGGIYLDLCIHDLDLISFLTDKNGDEPVELFTWGSAFLMPELAEFGDVDTAIVSVKMKSGAIANINTTRFASYGYDQRAEVLGTKGSLESRNDTPTNVILQNERGVIGDKPFYTFLDRYENAYAEEIKQFVESIINDKDVPVNAQDCLPALKMALAANISLKENRIVKIDEIK</sequence>
<dbReference type="Pfam" id="PF01408">
    <property type="entry name" value="GFO_IDH_MocA"/>
    <property type="match status" value="1"/>
</dbReference>
<dbReference type="AlphaFoldDB" id="A0A5C8CGF2"/>
<accession>A0A5C8CGF2</accession>
<evidence type="ECO:0000256" key="1">
    <source>
        <dbReference type="ARBA" id="ARBA00010928"/>
    </source>
</evidence>
<proteinExistence type="inferred from homology"/>
<dbReference type="GO" id="GO:0005737">
    <property type="term" value="C:cytoplasm"/>
    <property type="evidence" value="ECO:0007669"/>
    <property type="project" value="TreeGrafter"/>
</dbReference>
<dbReference type="PANTHER" id="PTHR42840:SF3">
    <property type="entry name" value="BINDING ROSSMANN FOLD OXIDOREDUCTASE, PUTATIVE (AFU_ORTHOLOGUE AFUA_2G10240)-RELATED"/>
    <property type="match status" value="1"/>
</dbReference>
<evidence type="ECO:0000313" key="5">
    <source>
        <dbReference type="EMBL" id="TXJ11491.1"/>
    </source>
</evidence>
<dbReference type="EC" id="1.1.1.18" evidence="5"/>
<dbReference type="PANTHER" id="PTHR42840">
    <property type="entry name" value="NAD(P)-BINDING ROSSMANN-FOLD SUPERFAMILY PROTEIN-RELATED"/>
    <property type="match status" value="1"/>
</dbReference>
<organism evidence="5 6">
    <name type="scientific">Brachyspira aalborgi</name>
    <dbReference type="NCBI Taxonomy" id="29522"/>
    <lineage>
        <taxon>Bacteria</taxon>
        <taxon>Pseudomonadati</taxon>
        <taxon>Spirochaetota</taxon>
        <taxon>Spirochaetia</taxon>
        <taxon>Brachyspirales</taxon>
        <taxon>Brachyspiraceae</taxon>
        <taxon>Brachyspira</taxon>
    </lineage>
</organism>
<gene>
    <name evidence="5" type="primary">iolG</name>
    <name evidence="5" type="ORF">EPJ80_07130</name>
</gene>
<dbReference type="SUPFAM" id="SSF51735">
    <property type="entry name" value="NAD(P)-binding Rossmann-fold domains"/>
    <property type="match status" value="1"/>
</dbReference>
<dbReference type="Gene3D" id="3.40.50.720">
    <property type="entry name" value="NAD(P)-binding Rossmann-like Domain"/>
    <property type="match status" value="1"/>
</dbReference>
<dbReference type="EMBL" id="SAXT01000005">
    <property type="protein sequence ID" value="TXJ11491.1"/>
    <property type="molecule type" value="Genomic_DNA"/>
</dbReference>
<name>A0A5C8CGF2_9SPIR</name>
<dbReference type="InterPro" id="IPR004104">
    <property type="entry name" value="Gfo/Idh/MocA-like_OxRdtase_C"/>
</dbReference>
<reference evidence="5 6" key="1">
    <citation type="journal article" date="1992" name="Lakartidningen">
        <title>[Penicillin V and not amoxicillin is the first choice preparation in acute otitis].</title>
        <authorList>
            <person name="Kamme C."/>
            <person name="Lundgren K."/>
            <person name="Prellner K."/>
        </authorList>
    </citation>
    <scope>NUCLEOTIDE SEQUENCE [LARGE SCALE GENOMIC DNA]</scope>
    <source>
        <strain evidence="5 6">W1</strain>
    </source>
</reference>
<dbReference type="Pfam" id="PF02894">
    <property type="entry name" value="GFO_IDH_MocA_C"/>
    <property type="match status" value="1"/>
</dbReference>
<comment type="caution">
    <text evidence="5">The sequence shown here is derived from an EMBL/GenBank/DDBJ whole genome shotgun (WGS) entry which is preliminary data.</text>
</comment>
<dbReference type="GO" id="GO:0000166">
    <property type="term" value="F:nucleotide binding"/>
    <property type="evidence" value="ECO:0007669"/>
    <property type="project" value="InterPro"/>
</dbReference>
<keyword evidence="2 5" id="KW-0560">Oxidoreductase</keyword>
<protein>
    <submittedName>
        <fullName evidence="5">Inositol 2-dehydrogenase</fullName>
        <ecNumber evidence="5">1.1.1.18</ecNumber>
    </submittedName>
</protein>
<dbReference type="Gene3D" id="3.30.360.10">
    <property type="entry name" value="Dihydrodipicolinate Reductase, domain 2"/>
    <property type="match status" value="1"/>
</dbReference>